<evidence type="ECO:0000313" key="4">
    <source>
        <dbReference type="Proteomes" id="UP000035017"/>
    </source>
</evidence>
<proteinExistence type="predicted"/>
<dbReference type="InterPro" id="IPR007844">
    <property type="entry name" value="AsmA"/>
</dbReference>
<dbReference type="Pfam" id="PF05170">
    <property type="entry name" value="AsmA"/>
    <property type="match status" value="1"/>
</dbReference>
<accession>A0A0D0L5X9</accession>
<evidence type="ECO:0000256" key="1">
    <source>
        <dbReference type="SAM" id="MobiDB-lite"/>
    </source>
</evidence>
<dbReference type="GO" id="GO:0005886">
    <property type="term" value="C:plasma membrane"/>
    <property type="evidence" value="ECO:0007669"/>
    <property type="project" value="TreeGrafter"/>
</dbReference>
<feature type="region of interest" description="Disordered" evidence="1">
    <location>
        <begin position="1164"/>
        <end position="1239"/>
    </location>
</feature>
<dbReference type="PIRSF" id="PIRSF034039">
    <property type="entry name" value="UCP034039"/>
    <property type="match status" value="1"/>
</dbReference>
<dbReference type="EMBL" id="JXQV01000003">
    <property type="protein sequence ID" value="KIQ05145.1"/>
    <property type="molecule type" value="Genomic_DNA"/>
</dbReference>
<reference evidence="3 4" key="1">
    <citation type="submission" date="2014-12" db="EMBL/GenBank/DDBJ databases">
        <title>16Stimator: statistical estimation of ribosomal gene copy numbers from draft genome assemblies.</title>
        <authorList>
            <person name="Perisin M.A."/>
            <person name="Vetter M."/>
            <person name="Gilbert J.A."/>
            <person name="Bergelson J."/>
        </authorList>
    </citation>
    <scope>NUCLEOTIDE SEQUENCE [LARGE SCALE GENOMIC DNA]</scope>
    <source>
        <strain evidence="3 4">MEJ076</strain>
    </source>
</reference>
<dbReference type="AlphaFoldDB" id="A0A0D0L5X9"/>
<dbReference type="GO" id="GO:0090313">
    <property type="term" value="P:regulation of protein targeting to membrane"/>
    <property type="evidence" value="ECO:0007669"/>
    <property type="project" value="TreeGrafter"/>
</dbReference>
<comment type="caution">
    <text evidence="3">The sequence shown here is derived from an EMBL/GenBank/DDBJ whole genome shotgun (WGS) entry which is preliminary data.</text>
</comment>
<organism evidence="3 4">
    <name type="scientific">Agrobacterium tumefaciens</name>
    <dbReference type="NCBI Taxonomy" id="358"/>
    <lineage>
        <taxon>Bacteria</taxon>
        <taxon>Pseudomonadati</taxon>
        <taxon>Pseudomonadota</taxon>
        <taxon>Alphaproteobacteria</taxon>
        <taxon>Hyphomicrobiales</taxon>
        <taxon>Rhizobiaceae</taxon>
        <taxon>Rhizobium/Agrobacterium group</taxon>
        <taxon>Agrobacterium</taxon>
        <taxon>Agrobacterium tumefaciens complex</taxon>
    </lineage>
</organism>
<sequence>MLGRILVFLGGLLVVALFSALLIPYFIDWTDFRRDFEDQASRILGKKVVVHGRVEARLLPFPSVTLHDVRAGTDSDGSPQIQVARFSMDAELAPFLSGEARIFDMRIEEPKARIRLLKDGTLDWTRGSRAVIPAKTVVLENVSIDGGQIEFIDEQSGRNRTVTGLSADMSAKSLAGPWTAKGRAAVDGHAGSFSLSSGEPEANAGRMGLRLRLMPDEHPVEIDLDGAIAATEGRPVYSGSFAFNFRQDENQKKDASQSIFTAPRTKGSFELTNGRVRVPSYRMELGGEANPYIVTGEATLDTGTAPEFLLTADGQQIDFNRFAPAPVQTGKTSRVPTVPVRQRIEAFASLIARIPVPQVPGKASIRLPALVSDDTTIRDIRLDIRPNGSGWQVENAVAVLPGRTQLEAKGSLTLTGGPAFNGDMLVASNQPSGLANWLSGTVDPAIRQLNAAGFSSTVSLTTQAQRFENLELAIGQASLKGRLARQAEANGASIDVELAGDEIDLDALKALGGLILGDQVGSSVLDHRITAKFKADRINMAGVTANQVETAFTSAGGVLSLETMNAGNIAGAEVRAKGQLKGSANDFSGKGTVNLHAADMQPLLDLLRQKVPSHPLVERLVRSAPWYANSDIAVDLAVDKNNGGANAAVSGTINGSRVSAVVKLPDVLTDTDETALTLEAVLKNQSTAILFGQAGLDPLPFDADGEGLLSLKLNGSLGSPVQTEFRFSTERTHFSANGSFGLKPENFAQGSADVSLESADIEPYLIMNAVGLPQLGGGMSTKATAKLSSDKDKTTLSALSGQAGGNAFSGNLAVAKAAPYKLTGDLALNSVDLTWLGDTMYGPVIDPETGALSAKPVSLPAFPKLDASLSVKAANFDTGSFGTVTGLSFALNHANGTLSLDNMAGDWMGGKVSGRLAMATGDGAGIFRTKIAVSGANPDAVMWKSGEKPVASGLFGLDLTAESTGKSVAELLSSAGGSGEIRAGNLVLRGLNASAFQQWLQAANDLQGNIDAAKVRPLVDAHLWQGEIPLGDVSMPFTLGDGNLRMQNVTTSTPQLAFDGDLMLDIGDKTLTGGLGLAYNAGNEALAGAEPSLRLNFTGPLAEPALTTDVSGLTGYLSLRAFERERRRVEALQASVMEKQRLRREVALYRFQAAERQAAIKRAEEAEKVRKAEEERLRKAEEERMRAMAQERLEAEKASQERLKREQEAQPKPATPPVFSVPPTGDIFSQPPAQNAPAR</sequence>
<gene>
    <name evidence="3" type="ORF">RU07_02885</name>
</gene>
<feature type="domain" description="AsmA" evidence="2">
    <location>
        <begin position="6"/>
        <end position="188"/>
    </location>
</feature>
<protein>
    <recommendedName>
        <fullName evidence="2">AsmA domain-containing protein</fullName>
    </recommendedName>
</protein>
<dbReference type="PANTHER" id="PTHR30441">
    <property type="entry name" value="DUF748 DOMAIN-CONTAINING PROTEIN"/>
    <property type="match status" value="1"/>
</dbReference>
<dbReference type="CDD" id="cd22265">
    <property type="entry name" value="UDM1_RNF168"/>
    <property type="match status" value="1"/>
</dbReference>
<dbReference type="PANTHER" id="PTHR30441:SF4">
    <property type="entry name" value="PROTEIN ASMA"/>
    <property type="match status" value="1"/>
</dbReference>
<dbReference type="InterPro" id="IPR052894">
    <property type="entry name" value="AsmA-related"/>
</dbReference>
<evidence type="ECO:0000259" key="2">
    <source>
        <dbReference type="Pfam" id="PF05170"/>
    </source>
</evidence>
<feature type="compositionally biased region" description="Basic and acidic residues" evidence="1">
    <location>
        <begin position="1164"/>
        <end position="1209"/>
    </location>
</feature>
<dbReference type="OrthoDB" id="9816380at2"/>
<name>A0A0D0L5X9_AGRTU</name>
<dbReference type="Proteomes" id="UP000035017">
    <property type="component" value="Unassembled WGS sequence"/>
</dbReference>
<dbReference type="InterPro" id="IPR017023">
    <property type="entry name" value="UCP034039"/>
</dbReference>
<evidence type="ECO:0000313" key="3">
    <source>
        <dbReference type="EMBL" id="KIQ05145.1"/>
    </source>
</evidence>